<dbReference type="Proteomes" id="UP001152622">
    <property type="component" value="Chromosome 3"/>
</dbReference>
<feature type="region of interest" description="Disordered" evidence="1">
    <location>
        <begin position="1"/>
        <end position="38"/>
    </location>
</feature>
<accession>A0A9Q1FX66</accession>
<evidence type="ECO:0000256" key="1">
    <source>
        <dbReference type="SAM" id="MobiDB-lite"/>
    </source>
</evidence>
<protein>
    <submittedName>
        <fullName evidence="2">Uncharacterized protein</fullName>
    </submittedName>
</protein>
<sequence length="154" mass="17310">MNPAQFSRFYSGKPKRRSPAKRRAVRKSRRATRQSFTVKRRAHKTSGMSYYMDPVSVYPAPHPSDRLDLMRQNGGMDVAPQTSVIGTCQSQHHYTPRPVFLPEVTLQEVPNGPEFCPPGEGAGAANSGRGSVCSWQWAWLYVLCCLDGLWNCLH</sequence>
<dbReference type="EMBL" id="JAINUF010000003">
    <property type="protein sequence ID" value="KAJ8368856.1"/>
    <property type="molecule type" value="Genomic_DNA"/>
</dbReference>
<dbReference type="AlphaFoldDB" id="A0A9Q1FX66"/>
<gene>
    <name evidence="2" type="ORF">SKAU_G00088840</name>
</gene>
<comment type="caution">
    <text evidence="2">The sequence shown here is derived from an EMBL/GenBank/DDBJ whole genome shotgun (WGS) entry which is preliminary data.</text>
</comment>
<evidence type="ECO:0000313" key="3">
    <source>
        <dbReference type="Proteomes" id="UP001152622"/>
    </source>
</evidence>
<organism evidence="2 3">
    <name type="scientific">Synaphobranchus kaupii</name>
    <name type="common">Kaup's arrowtooth eel</name>
    <dbReference type="NCBI Taxonomy" id="118154"/>
    <lineage>
        <taxon>Eukaryota</taxon>
        <taxon>Metazoa</taxon>
        <taxon>Chordata</taxon>
        <taxon>Craniata</taxon>
        <taxon>Vertebrata</taxon>
        <taxon>Euteleostomi</taxon>
        <taxon>Actinopterygii</taxon>
        <taxon>Neopterygii</taxon>
        <taxon>Teleostei</taxon>
        <taxon>Anguilliformes</taxon>
        <taxon>Synaphobranchidae</taxon>
        <taxon>Synaphobranchus</taxon>
    </lineage>
</organism>
<feature type="compositionally biased region" description="Basic residues" evidence="1">
    <location>
        <begin position="13"/>
        <end position="38"/>
    </location>
</feature>
<evidence type="ECO:0000313" key="2">
    <source>
        <dbReference type="EMBL" id="KAJ8368856.1"/>
    </source>
</evidence>
<dbReference type="OrthoDB" id="8933103at2759"/>
<proteinExistence type="predicted"/>
<reference evidence="2" key="1">
    <citation type="journal article" date="2023" name="Science">
        <title>Genome structures resolve the early diversification of teleost fishes.</title>
        <authorList>
            <person name="Parey E."/>
            <person name="Louis A."/>
            <person name="Montfort J."/>
            <person name="Bouchez O."/>
            <person name="Roques C."/>
            <person name="Iampietro C."/>
            <person name="Lluch J."/>
            <person name="Castinel A."/>
            <person name="Donnadieu C."/>
            <person name="Desvignes T."/>
            <person name="Floi Bucao C."/>
            <person name="Jouanno E."/>
            <person name="Wen M."/>
            <person name="Mejri S."/>
            <person name="Dirks R."/>
            <person name="Jansen H."/>
            <person name="Henkel C."/>
            <person name="Chen W.J."/>
            <person name="Zahm M."/>
            <person name="Cabau C."/>
            <person name="Klopp C."/>
            <person name="Thompson A.W."/>
            <person name="Robinson-Rechavi M."/>
            <person name="Braasch I."/>
            <person name="Lecointre G."/>
            <person name="Bobe J."/>
            <person name="Postlethwait J.H."/>
            <person name="Berthelot C."/>
            <person name="Roest Crollius H."/>
            <person name="Guiguen Y."/>
        </authorList>
    </citation>
    <scope>NUCLEOTIDE SEQUENCE</scope>
    <source>
        <strain evidence="2">WJC10195</strain>
    </source>
</reference>
<keyword evidence="3" id="KW-1185">Reference proteome</keyword>
<name>A0A9Q1FX66_SYNKA</name>